<reference evidence="1" key="1">
    <citation type="submission" date="2023-07" db="EMBL/GenBank/DDBJ databases">
        <title>Genome content predicts the carbon catabolic preferences of heterotrophic bacteria.</title>
        <authorList>
            <person name="Gralka M."/>
        </authorList>
    </citation>
    <scope>NUCLEOTIDE SEQUENCE</scope>
    <source>
        <strain evidence="1">I3M17_2</strain>
    </source>
</reference>
<comment type="caution">
    <text evidence="1">The sequence shown here is derived from an EMBL/GenBank/DDBJ whole genome shotgun (WGS) entry which is preliminary data.</text>
</comment>
<sequence length="177" mass="19724">MCLAAGAAFAQDEAVEDEAEQAAVTEATASPLSEDIEDLKKAALELNRDLLILEEELLFPANTQMVVFLSMDVGQFFALDSVKLKIDDQVVASHLYTERENDALIRGGIQRLYIGNVKTGDHEITAVFTGKGPDSRDYKRAATMVVEKDDDPKMLELRIRDATSNMQPEFDIKEWEL</sequence>
<dbReference type="EMBL" id="JAUOPB010000010">
    <property type="protein sequence ID" value="MDO6423624.1"/>
    <property type="molecule type" value="Genomic_DNA"/>
</dbReference>
<organism evidence="1 2">
    <name type="scientific">Saccharophagus degradans</name>
    <dbReference type="NCBI Taxonomy" id="86304"/>
    <lineage>
        <taxon>Bacteria</taxon>
        <taxon>Pseudomonadati</taxon>
        <taxon>Pseudomonadota</taxon>
        <taxon>Gammaproteobacteria</taxon>
        <taxon>Cellvibrionales</taxon>
        <taxon>Cellvibrionaceae</taxon>
        <taxon>Saccharophagus</taxon>
    </lineage>
</organism>
<protein>
    <submittedName>
        <fullName evidence="1">AraC family transcriptional regulator</fullName>
    </submittedName>
</protein>
<dbReference type="RefSeq" id="WP_303493307.1">
    <property type="nucleotide sequence ID" value="NZ_JAUOPB010000010.1"/>
</dbReference>
<dbReference type="Proteomes" id="UP001169760">
    <property type="component" value="Unassembled WGS sequence"/>
</dbReference>
<evidence type="ECO:0000313" key="1">
    <source>
        <dbReference type="EMBL" id="MDO6423624.1"/>
    </source>
</evidence>
<proteinExistence type="predicted"/>
<gene>
    <name evidence="1" type="ORF">Q4521_14170</name>
</gene>
<evidence type="ECO:0000313" key="2">
    <source>
        <dbReference type="Proteomes" id="UP001169760"/>
    </source>
</evidence>
<name>A0AAW7X825_9GAMM</name>
<dbReference type="AlphaFoldDB" id="A0AAW7X825"/>
<accession>A0AAW7X825</accession>